<proteinExistence type="predicted"/>
<feature type="region of interest" description="Disordered" evidence="1">
    <location>
        <begin position="1"/>
        <end position="31"/>
    </location>
</feature>
<name>A0AAV4SN91_9ARAC</name>
<organism evidence="2 3">
    <name type="scientific">Caerostris darwini</name>
    <dbReference type="NCBI Taxonomy" id="1538125"/>
    <lineage>
        <taxon>Eukaryota</taxon>
        <taxon>Metazoa</taxon>
        <taxon>Ecdysozoa</taxon>
        <taxon>Arthropoda</taxon>
        <taxon>Chelicerata</taxon>
        <taxon>Arachnida</taxon>
        <taxon>Araneae</taxon>
        <taxon>Araneomorphae</taxon>
        <taxon>Entelegynae</taxon>
        <taxon>Araneoidea</taxon>
        <taxon>Araneidae</taxon>
        <taxon>Caerostris</taxon>
    </lineage>
</organism>
<gene>
    <name evidence="2" type="ORF">CDAR_587611</name>
</gene>
<evidence type="ECO:0000313" key="2">
    <source>
        <dbReference type="EMBL" id="GIY33812.1"/>
    </source>
</evidence>
<dbReference type="AlphaFoldDB" id="A0AAV4SN91"/>
<evidence type="ECO:0000313" key="3">
    <source>
        <dbReference type="Proteomes" id="UP001054837"/>
    </source>
</evidence>
<evidence type="ECO:0000256" key="1">
    <source>
        <dbReference type="SAM" id="MobiDB-lite"/>
    </source>
</evidence>
<sequence length="86" mass="9446">MHSFPKNTGTFIHPSPTLSCSLPQSAPHPHPSYKGFSAEIFVQTGTAKRKELFGSCQFYENRVGAVQLPDKSMQKLPKSQLPAITS</sequence>
<reference evidence="2 3" key="1">
    <citation type="submission" date="2021-06" db="EMBL/GenBank/DDBJ databases">
        <title>Caerostris darwini draft genome.</title>
        <authorList>
            <person name="Kono N."/>
            <person name="Arakawa K."/>
        </authorList>
    </citation>
    <scope>NUCLEOTIDE SEQUENCE [LARGE SCALE GENOMIC DNA]</scope>
</reference>
<feature type="compositionally biased region" description="Polar residues" evidence="1">
    <location>
        <begin position="1"/>
        <end position="24"/>
    </location>
</feature>
<keyword evidence="3" id="KW-1185">Reference proteome</keyword>
<dbReference type="Proteomes" id="UP001054837">
    <property type="component" value="Unassembled WGS sequence"/>
</dbReference>
<protein>
    <submittedName>
        <fullName evidence="2">Uncharacterized protein</fullName>
    </submittedName>
</protein>
<dbReference type="EMBL" id="BPLQ01007986">
    <property type="protein sequence ID" value="GIY33812.1"/>
    <property type="molecule type" value="Genomic_DNA"/>
</dbReference>
<accession>A0AAV4SN91</accession>
<comment type="caution">
    <text evidence="2">The sequence shown here is derived from an EMBL/GenBank/DDBJ whole genome shotgun (WGS) entry which is preliminary data.</text>
</comment>